<evidence type="ECO:0000313" key="1">
    <source>
        <dbReference type="EMBL" id="KAA0049991.1"/>
    </source>
</evidence>
<accession>A0A5D3CBM6</accession>
<dbReference type="EMBL" id="SSTD01013124">
    <property type="protein sequence ID" value="TYK07719.1"/>
    <property type="molecule type" value="Genomic_DNA"/>
</dbReference>
<evidence type="ECO:0000313" key="3">
    <source>
        <dbReference type="Proteomes" id="UP000321393"/>
    </source>
</evidence>
<evidence type="ECO:0000313" key="2">
    <source>
        <dbReference type="EMBL" id="TYK07719.1"/>
    </source>
</evidence>
<reference evidence="3 4" key="1">
    <citation type="submission" date="2019-08" db="EMBL/GenBank/DDBJ databases">
        <title>Draft genome sequences of two oriental melons (Cucumis melo L. var makuwa).</title>
        <authorList>
            <person name="Kwon S.-Y."/>
        </authorList>
    </citation>
    <scope>NUCLEOTIDE SEQUENCE [LARGE SCALE GENOMIC DNA]</scope>
    <source>
        <strain evidence="4">cv. Chang Bougi</strain>
        <strain evidence="3">cv. SW 3</strain>
        <tissue evidence="2">Leaf</tissue>
    </source>
</reference>
<proteinExistence type="predicted"/>
<name>A0A5D3CBM6_CUCMM</name>
<dbReference type="OrthoDB" id="1699974at2759"/>
<dbReference type="AlphaFoldDB" id="A0A5D3CBM6"/>
<dbReference type="Proteomes" id="UP000321393">
    <property type="component" value="Unassembled WGS sequence"/>
</dbReference>
<dbReference type="EMBL" id="SSTE01011953">
    <property type="protein sequence ID" value="KAA0049991.1"/>
    <property type="molecule type" value="Genomic_DNA"/>
</dbReference>
<sequence length="70" mass="7833">MTYCDNVDEGDSTYVTTITSEDIHYIETTNEWSQWHDKLFESMFTDSQLRGGGHSCGMFNGAGVEGMEIG</sequence>
<gene>
    <name evidence="2" type="ORF">E5676_scaffold105G001450</name>
    <name evidence="1" type="ORF">E6C27_scaffold13G001670</name>
</gene>
<protein>
    <submittedName>
        <fullName evidence="2">Retrotransposon protein</fullName>
    </submittedName>
</protein>
<organism evidence="2 4">
    <name type="scientific">Cucumis melo var. makuwa</name>
    <name type="common">Oriental melon</name>
    <dbReference type="NCBI Taxonomy" id="1194695"/>
    <lineage>
        <taxon>Eukaryota</taxon>
        <taxon>Viridiplantae</taxon>
        <taxon>Streptophyta</taxon>
        <taxon>Embryophyta</taxon>
        <taxon>Tracheophyta</taxon>
        <taxon>Spermatophyta</taxon>
        <taxon>Magnoliopsida</taxon>
        <taxon>eudicotyledons</taxon>
        <taxon>Gunneridae</taxon>
        <taxon>Pentapetalae</taxon>
        <taxon>rosids</taxon>
        <taxon>fabids</taxon>
        <taxon>Cucurbitales</taxon>
        <taxon>Cucurbitaceae</taxon>
        <taxon>Benincaseae</taxon>
        <taxon>Cucumis</taxon>
    </lineage>
</organism>
<dbReference type="Proteomes" id="UP000321947">
    <property type="component" value="Unassembled WGS sequence"/>
</dbReference>
<evidence type="ECO:0000313" key="4">
    <source>
        <dbReference type="Proteomes" id="UP000321947"/>
    </source>
</evidence>
<comment type="caution">
    <text evidence="2">The sequence shown here is derived from an EMBL/GenBank/DDBJ whole genome shotgun (WGS) entry which is preliminary data.</text>
</comment>